<dbReference type="Proteomes" id="UP000053660">
    <property type="component" value="Unassembled WGS sequence"/>
</dbReference>
<sequence length="123" mass="13325">VKKWCSILRKKEEGQFAIVLDTANSVLSLREFRLVSSCLEKTEDVTAKCASECQVATEVPLRLDSSPAASVNPTVFLDGAASSCKKHVCMLKCSQKNFNQACAGAGDLFKVGGIYDSCDKRTK</sequence>
<accession>A0A0B1T492</accession>
<organism evidence="1 2">
    <name type="scientific">Oesophagostomum dentatum</name>
    <name type="common">Nodular worm</name>
    <dbReference type="NCBI Taxonomy" id="61180"/>
    <lineage>
        <taxon>Eukaryota</taxon>
        <taxon>Metazoa</taxon>
        <taxon>Ecdysozoa</taxon>
        <taxon>Nematoda</taxon>
        <taxon>Chromadorea</taxon>
        <taxon>Rhabditida</taxon>
        <taxon>Rhabditina</taxon>
        <taxon>Rhabditomorpha</taxon>
        <taxon>Strongyloidea</taxon>
        <taxon>Strongylidae</taxon>
        <taxon>Oesophagostomum</taxon>
    </lineage>
</organism>
<dbReference type="AlphaFoldDB" id="A0A0B1T492"/>
<gene>
    <name evidence="1" type="ORF">OESDEN_07710</name>
</gene>
<name>A0A0B1T492_OESDE</name>
<dbReference type="OrthoDB" id="5826293at2759"/>
<evidence type="ECO:0000313" key="2">
    <source>
        <dbReference type="Proteomes" id="UP000053660"/>
    </source>
</evidence>
<reference evidence="1 2" key="1">
    <citation type="submission" date="2014-03" db="EMBL/GenBank/DDBJ databases">
        <title>Draft genome of the hookworm Oesophagostomum dentatum.</title>
        <authorList>
            <person name="Mitreva M."/>
        </authorList>
    </citation>
    <scope>NUCLEOTIDE SEQUENCE [LARGE SCALE GENOMIC DNA]</scope>
    <source>
        <strain evidence="1 2">OD-Hann</strain>
    </source>
</reference>
<keyword evidence="2" id="KW-1185">Reference proteome</keyword>
<protein>
    <submittedName>
        <fullName evidence="1">Uncharacterized protein</fullName>
    </submittedName>
</protein>
<proteinExistence type="predicted"/>
<evidence type="ECO:0000313" key="1">
    <source>
        <dbReference type="EMBL" id="KHJ92403.1"/>
    </source>
</evidence>
<feature type="non-terminal residue" evidence="1">
    <location>
        <position position="1"/>
    </location>
</feature>
<dbReference type="EMBL" id="KN551376">
    <property type="protein sequence ID" value="KHJ92403.1"/>
    <property type="molecule type" value="Genomic_DNA"/>
</dbReference>